<dbReference type="SUPFAM" id="SSF56112">
    <property type="entry name" value="Protein kinase-like (PK-like)"/>
    <property type="match status" value="1"/>
</dbReference>
<proteinExistence type="predicted"/>
<gene>
    <name evidence="1" type="ordered locus">Namu_1978</name>
</gene>
<dbReference type="RefSeq" id="WP_015747263.1">
    <property type="nucleotide sequence ID" value="NC_013235.1"/>
</dbReference>
<name>C8XHF7_NAKMY</name>
<dbReference type="InParanoid" id="C8XHF7"/>
<protein>
    <recommendedName>
        <fullName evidence="3">Protein kinase domain-containing protein</fullName>
    </recommendedName>
</protein>
<dbReference type="HOGENOM" id="CLU_749698_0_0_11"/>
<dbReference type="OrthoDB" id="3685057at2"/>
<keyword evidence="2" id="KW-1185">Reference proteome</keyword>
<organism evidence="1 2">
    <name type="scientific">Nakamurella multipartita (strain ATCC 700099 / DSM 44233 / CIP 104796 / JCM 9543 / NBRC 105858 / Y-104)</name>
    <name type="common">Microsphaera multipartita</name>
    <dbReference type="NCBI Taxonomy" id="479431"/>
    <lineage>
        <taxon>Bacteria</taxon>
        <taxon>Bacillati</taxon>
        <taxon>Actinomycetota</taxon>
        <taxon>Actinomycetes</taxon>
        <taxon>Nakamurellales</taxon>
        <taxon>Nakamurellaceae</taxon>
        <taxon>Nakamurella</taxon>
    </lineage>
</organism>
<dbReference type="AlphaFoldDB" id="C8XHF7"/>
<dbReference type="EMBL" id="CP001737">
    <property type="protein sequence ID" value="ACV78363.1"/>
    <property type="molecule type" value="Genomic_DNA"/>
</dbReference>
<dbReference type="InterPro" id="IPR011009">
    <property type="entry name" value="Kinase-like_dom_sf"/>
</dbReference>
<evidence type="ECO:0000313" key="2">
    <source>
        <dbReference type="Proteomes" id="UP000002218"/>
    </source>
</evidence>
<evidence type="ECO:0000313" key="1">
    <source>
        <dbReference type="EMBL" id="ACV78363.1"/>
    </source>
</evidence>
<dbReference type="eggNOG" id="COG0515">
    <property type="taxonomic scope" value="Bacteria"/>
</dbReference>
<accession>C8XHF7</accession>
<reference evidence="2" key="1">
    <citation type="submission" date="2009-09" db="EMBL/GenBank/DDBJ databases">
        <title>The complete genome of Nakamurella multipartita DSM 44233.</title>
        <authorList>
            <consortium name="US DOE Joint Genome Institute (JGI-PGF)"/>
            <person name="Lucas S."/>
            <person name="Copeland A."/>
            <person name="Lapidus A."/>
            <person name="Glavina del Rio T."/>
            <person name="Dalin E."/>
            <person name="Tice H."/>
            <person name="Bruce D."/>
            <person name="Goodwin L."/>
            <person name="Pitluck S."/>
            <person name="Kyrpides N."/>
            <person name="Mavromatis K."/>
            <person name="Ivanova N."/>
            <person name="Ovchinnikova G."/>
            <person name="Sims D."/>
            <person name="Meincke L."/>
            <person name="Brettin T."/>
            <person name="Detter J.C."/>
            <person name="Han C."/>
            <person name="Larimer F."/>
            <person name="Land M."/>
            <person name="Hauser L."/>
            <person name="Markowitz V."/>
            <person name="Cheng J.-F."/>
            <person name="Hugenholtz P."/>
            <person name="Woyke T."/>
            <person name="Wu D."/>
            <person name="Klenk H.-P."/>
            <person name="Eisen J.A."/>
        </authorList>
    </citation>
    <scope>NUCLEOTIDE SEQUENCE [LARGE SCALE GENOMIC DNA]</scope>
    <source>
        <strain evidence="2">ATCC 700099 / DSM 44233 / CIP 104796 / JCM 9543 / NBRC 105858 / Y-104</strain>
    </source>
</reference>
<sequence>MTAQTPDTILLDGQGWLLLGTPLDALLARNGLARRFVAPDTANVRGYLATWRVDPDGRLFLDAVTATVRGLGSGTQTIHGSAVLRGMELPLAADFVTGRLRLARGNQVRHVHSGFDSVWEDELLLEVERGQVGSRRSLAPPSAMGSAGPYRLHEPLLPGLSGGGFGQVMAATDLDGRPLVAKAPLPRGGGNRTEMWLDTPAGRRPAHLAAQVFRADPGGSRSIEIGPELTASVLRQEAQILERDGGRLLPRSLGLWPHDPSGLDVLVMERLAGQPPRSPADVLAVLTALADAVDRETFDAHGDVKPEHVFLADGVVRMCDPAPRFPDPQLFGLTPAYNPRAWRGPAADVAACATILRYLPTAAEAGHPG</sequence>
<reference evidence="1 2" key="2">
    <citation type="journal article" date="2010" name="Stand. Genomic Sci.">
        <title>Complete genome sequence of Nakamurella multipartita type strain (Y-104).</title>
        <authorList>
            <person name="Tice H."/>
            <person name="Mayilraj S."/>
            <person name="Sims D."/>
            <person name="Lapidus A."/>
            <person name="Nolan M."/>
            <person name="Lucas S."/>
            <person name="Glavina Del Rio T."/>
            <person name="Copeland A."/>
            <person name="Cheng J.F."/>
            <person name="Meincke L."/>
            <person name="Bruce D."/>
            <person name="Goodwin L."/>
            <person name="Pitluck S."/>
            <person name="Ivanova N."/>
            <person name="Mavromatis K."/>
            <person name="Ovchinnikova G."/>
            <person name="Pati A."/>
            <person name="Chen A."/>
            <person name="Palaniappan K."/>
            <person name="Land M."/>
            <person name="Hauser L."/>
            <person name="Chang Y.J."/>
            <person name="Jeffries C.D."/>
            <person name="Detter J.C."/>
            <person name="Brettin T."/>
            <person name="Rohde M."/>
            <person name="Goker M."/>
            <person name="Bristow J."/>
            <person name="Eisen J.A."/>
            <person name="Markowitz V."/>
            <person name="Hugenholtz P."/>
            <person name="Kyrpides N.C."/>
            <person name="Klenk H.P."/>
            <person name="Chen F."/>
        </authorList>
    </citation>
    <scope>NUCLEOTIDE SEQUENCE [LARGE SCALE GENOMIC DNA]</scope>
    <source>
        <strain evidence="2">ATCC 700099 / DSM 44233 / CIP 104796 / JCM 9543 / NBRC 105858 / Y-104</strain>
    </source>
</reference>
<dbReference type="KEGG" id="nml:Namu_1978"/>
<evidence type="ECO:0008006" key="3">
    <source>
        <dbReference type="Google" id="ProtNLM"/>
    </source>
</evidence>
<dbReference type="STRING" id="479431.Namu_1978"/>
<dbReference type="Proteomes" id="UP000002218">
    <property type="component" value="Chromosome"/>
</dbReference>